<evidence type="ECO:0000313" key="2">
    <source>
        <dbReference type="EMBL" id="RFA93459.1"/>
    </source>
</evidence>
<dbReference type="OrthoDB" id="61846at2157"/>
<reference evidence="4 5" key="1">
    <citation type="submission" date="2017-07" db="EMBL/GenBank/DDBJ databases">
        <title>Draft genome sequence of aerobic hyperthermophilic archaea, Pyrobaculum aerophilum YKB31 and YKB32.</title>
        <authorList>
            <person name="Mochizuki T."/>
            <person name="Berliner A.J."/>
            <person name="Yoshida-Takashima Y."/>
            <person name="Takaki Y."/>
            <person name="Nunoura T."/>
            <person name="Takai K."/>
        </authorList>
    </citation>
    <scope>NUCLEOTIDE SEQUENCE [LARGE SCALE GENOMIC DNA]</scope>
    <source>
        <strain evidence="2 5">YKB31</strain>
        <strain evidence="3 4">YKB32</strain>
    </source>
</reference>
<dbReference type="EMBL" id="NMUE01000063">
    <property type="protein sequence ID" value="RFA93459.1"/>
    <property type="molecule type" value="Genomic_DNA"/>
</dbReference>
<dbReference type="Pfam" id="PF01909">
    <property type="entry name" value="NTP_transf_2"/>
    <property type="match status" value="1"/>
</dbReference>
<sequence>MSRGYSERSEGAPPLSPEEIEEAVKIAMEEGAVAIYLFGSAARGKFVRGLSDIDLLVVTESPPPYRAKTKHIDAGDVNIIYMSIQEVCIAYMRGNSLVREALEEGKLVWGREVKCR</sequence>
<feature type="domain" description="Polymerase nucleotidyl transferase" evidence="1">
    <location>
        <begin position="31"/>
        <end position="71"/>
    </location>
</feature>
<dbReference type="RefSeq" id="WP_116422007.1">
    <property type="nucleotide sequence ID" value="NZ_NMUE01000063.1"/>
</dbReference>
<gene>
    <name evidence="2" type="ORF">CGL51_12975</name>
    <name evidence="3" type="ORF">CGL52_12965</name>
</gene>
<evidence type="ECO:0000313" key="3">
    <source>
        <dbReference type="EMBL" id="RFA95349.1"/>
    </source>
</evidence>
<evidence type="ECO:0000259" key="1">
    <source>
        <dbReference type="Pfam" id="PF01909"/>
    </source>
</evidence>
<dbReference type="CDD" id="cd05403">
    <property type="entry name" value="NT_KNTase_like"/>
    <property type="match status" value="1"/>
</dbReference>
<organism evidence="3 4">
    <name type="scientific">Pyrobaculum aerophilum</name>
    <dbReference type="NCBI Taxonomy" id="13773"/>
    <lineage>
        <taxon>Archaea</taxon>
        <taxon>Thermoproteota</taxon>
        <taxon>Thermoprotei</taxon>
        <taxon>Thermoproteales</taxon>
        <taxon>Thermoproteaceae</taxon>
        <taxon>Pyrobaculum</taxon>
    </lineage>
</organism>
<proteinExistence type="predicted"/>
<evidence type="ECO:0000313" key="5">
    <source>
        <dbReference type="Proteomes" id="UP000257123"/>
    </source>
</evidence>
<accession>A0A371QXT3</accession>
<evidence type="ECO:0000313" key="4">
    <source>
        <dbReference type="Proteomes" id="UP000256877"/>
    </source>
</evidence>
<protein>
    <submittedName>
        <fullName evidence="3">DNA polymerase subunit beta</fullName>
    </submittedName>
</protein>
<dbReference type="InterPro" id="IPR043519">
    <property type="entry name" value="NT_sf"/>
</dbReference>
<dbReference type="AlphaFoldDB" id="A0A371QXT3"/>
<dbReference type="GO" id="GO:0016779">
    <property type="term" value="F:nucleotidyltransferase activity"/>
    <property type="evidence" value="ECO:0007669"/>
    <property type="project" value="InterPro"/>
</dbReference>
<dbReference type="Gene3D" id="3.30.460.10">
    <property type="entry name" value="Beta Polymerase, domain 2"/>
    <property type="match status" value="1"/>
</dbReference>
<dbReference type="Proteomes" id="UP000257123">
    <property type="component" value="Unassembled WGS sequence"/>
</dbReference>
<dbReference type="Proteomes" id="UP000256877">
    <property type="component" value="Unassembled WGS sequence"/>
</dbReference>
<dbReference type="SUPFAM" id="SSF81301">
    <property type="entry name" value="Nucleotidyltransferase"/>
    <property type="match status" value="1"/>
</dbReference>
<dbReference type="EMBL" id="NMUF01000058">
    <property type="protein sequence ID" value="RFA95349.1"/>
    <property type="molecule type" value="Genomic_DNA"/>
</dbReference>
<comment type="caution">
    <text evidence="3">The sequence shown here is derived from an EMBL/GenBank/DDBJ whole genome shotgun (WGS) entry which is preliminary data.</text>
</comment>
<name>A0A371QXT3_9CREN</name>
<dbReference type="InterPro" id="IPR002934">
    <property type="entry name" value="Polymerase_NTP_transf_dom"/>
</dbReference>